<gene>
    <name evidence="2" type="ORF">PIB30_009909</name>
</gene>
<dbReference type="EMBL" id="JASCZI010060438">
    <property type="protein sequence ID" value="MED6131428.1"/>
    <property type="molecule type" value="Genomic_DNA"/>
</dbReference>
<accession>A0ABU6S5P9</accession>
<comment type="caution">
    <text evidence="2">The sequence shown here is derived from an EMBL/GenBank/DDBJ whole genome shotgun (WGS) entry which is preliminary data.</text>
</comment>
<feature type="region of interest" description="Disordered" evidence="1">
    <location>
        <begin position="16"/>
        <end position="39"/>
    </location>
</feature>
<reference evidence="2 3" key="1">
    <citation type="journal article" date="2023" name="Plants (Basel)">
        <title>Bridging the Gap: Combining Genomics and Transcriptomics Approaches to Understand Stylosanthes scabra, an Orphan Legume from the Brazilian Caatinga.</title>
        <authorList>
            <person name="Ferreira-Neto J.R.C."/>
            <person name="da Silva M.D."/>
            <person name="Binneck E."/>
            <person name="de Melo N.F."/>
            <person name="da Silva R.H."/>
            <person name="de Melo A.L.T.M."/>
            <person name="Pandolfi V."/>
            <person name="Bustamante F.O."/>
            <person name="Brasileiro-Vidal A.C."/>
            <person name="Benko-Iseppon A.M."/>
        </authorList>
    </citation>
    <scope>NUCLEOTIDE SEQUENCE [LARGE SCALE GENOMIC DNA]</scope>
    <source>
        <tissue evidence="2">Leaves</tissue>
    </source>
</reference>
<sequence>MQGGVDGFVNLHDEAMTGADGLRRPGGSDQVARSECGVSTSKNIPGGALLDAVLGELHSMTKKMKERFGSG</sequence>
<keyword evidence="3" id="KW-1185">Reference proteome</keyword>
<protein>
    <submittedName>
        <fullName evidence="2">Uncharacterized protein</fullName>
    </submittedName>
</protein>
<evidence type="ECO:0000313" key="2">
    <source>
        <dbReference type="EMBL" id="MED6131428.1"/>
    </source>
</evidence>
<proteinExistence type="predicted"/>
<name>A0ABU6S5P9_9FABA</name>
<dbReference type="Proteomes" id="UP001341840">
    <property type="component" value="Unassembled WGS sequence"/>
</dbReference>
<organism evidence="2 3">
    <name type="scientific">Stylosanthes scabra</name>
    <dbReference type="NCBI Taxonomy" id="79078"/>
    <lineage>
        <taxon>Eukaryota</taxon>
        <taxon>Viridiplantae</taxon>
        <taxon>Streptophyta</taxon>
        <taxon>Embryophyta</taxon>
        <taxon>Tracheophyta</taxon>
        <taxon>Spermatophyta</taxon>
        <taxon>Magnoliopsida</taxon>
        <taxon>eudicotyledons</taxon>
        <taxon>Gunneridae</taxon>
        <taxon>Pentapetalae</taxon>
        <taxon>rosids</taxon>
        <taxon>fabids</taxon>
        <taxon>Fabales</taxon>
        <taxon>Fabaceae</taxon>
        <taxon>Papilionoideae</taxon>
        <taxon>50 kb inversion clade</taxon>
        <taxon>dalbergioids sensu lato</taxon>
        <taxon>Dalbergieae</taxon>
        <taxon>Pterocarpus clade</taxon>
        <taxon>Stylosanthes</taxon>
    </lineage>
</organism>
<evidence type="ECO:0000256" key="1">
    <source>
        <dbReference type="SAM" id="MobiDB-lite"/>
    </source>
</evidence>
<evidence type="ECO:0000313" key="3">
    <source>
        <dbReference type="Proteomes" id="UP001341840"/>
    </source>
</evidence>